<feature type="compositionally biased region" description="Low complexity" evidence="1">
    <location>
        <begin position="58"/>
        <end position="68"/>
    </location>
</feature>
<dbReference type="RefSeq" id="XP_020865223.1">
    <property type="nucleotide sequence ID" value="XM_021009564.1"/>
</dbReference>
<feature type="compositionally biased region" description="Low complexity" evidence="1">
    <location>
        <begin position="102"/>
        <end position="111"/>
    </location>
</feature>
<feature type="region of interest" description="Disordered" evidence="1">
    <location>
        <begin position="1"/>
        <end position="75"/>
    </location>
</feature>
<keyword evidence="2" id="KW-1185">Reference proteome</keyword>
<dbReference type="RefSeq" id="XP_020865224.1">
    <property type="nucleotide sequence ID" value="XM_021009565.1"/>
</dbReference>
<evidence type="ECO:0000313" key="4">
    <source>
        <dbReference type="RefSeq" id="XP_020865224.1"/>
    </source>
</evidence>
<evidence type="ECO:0000313" key="5">
    <source>
        <dbReference type="RefSeq" id="XP_020865225.1"/>
    </source>
</evidence>
<proteinExistence type="predicted"/>
<evidence type="ECO:0000313" key="3">
    <source>
        <dbReference type="RefSeq" id="XP_020865223.1"/>
    </source>
</evidence>
<protein>
    <submittedName>
        <fullName evidence="3 4">Collagen alpha-4(IV) chain-like</fullName>
    </submittedName>
</protein>
<dbReference type="GeneID" id="110223857"/>
<evidence type="ECO:0000313" key="2">
    <source>
        <dbReference type="Proteomes" id="UP000515140"/>
    </source>
</evidence>
<organism evidence="2 5">
    <name type="scientific">Phascolarctos cinereus</name>
    <name type="common">Koala</name>
    <dbReference type="NCBI Taxonomy" id="38626"/>
    <lineage>
        <taxon>Eukaryota</taxon>
        <taxon>Metazoa</taxon>
        <taxon>Chordata</taxon>
        <taxon>Craniata</taxon>
        <taxon>Vertebrata</taxon>
        <taxon>Euteleostomi</taxon>
        <taxon>Mammalia</taxon>
        <taxon>Metatheria</taxon>
        <taxon>Diprotodontia</taxon>
        <taxon>Phascolarctidae</taxon>
        <taxon>Phascolarctos</taxon>
    </lineage>
</organism>
<accession>A0A6P5M3N3</accession>
<name>A0A6P5M3N3_PHACI</name>
<sequence length="135" mass="14066">MRTGPDRGGPTTPGPQFRGQPSPGDPLAAARLPEHRPSAAHSSRLGRCRRSPPPPGSPTSSGAPSPGRFSSSPPLLRGCYGDCGLRWPGPLRKRGGAGRAGRGPPAAGVAAFQTSRQESRRLSRRILRSSRLSSA</sequence>
<dbReference type="AlphaFoldDB" id="A0A6P5M3N3"/>
<evidence type="ECO:0000256" key="1">
    <source>
        <dbReference type="SAM" id="MobiDB-lite"/>
    </source>
</evidence>
<dbReference type="Proteomes" id="UP000515140">
    <property type="component" value="Unplaced"/>
</dbReference>
<dbReference type="KEGG" id="pcw:110223857"/>
<reference evidence="3 4" key="1">
    <citation type="submission" date="2025-04" db="UniProtKB">
        <authorList>
            <consortium name="RefSeq"/>
        </authorList>
    </citation>
    <scope>IDENTIFICATION</scope>
    <source>
        <tissue evidence="3 4">Spleen</tissue>
    </source>
</reference>
<dbReference type="RefSeq" id="XP_020865225.1">
    <property type="nucleotide sequence ID" value="XM_021009566.1"/>
</dbReference>
<gene>
    <name evidence="3 4 5" type="primary">LOC110223857</name>
</gene>
<feature type="region of interest" description="Disordered" evidence="1">
    <location>
        <begin position="88"/>
        <end position="135"/>
    </location>
</feature>